<dbReference type="InterPro" id="IPR050155">
    <property type="entry name" value="HAD-like_hydrolase_sf"/>
</dbReference>
<comment type="cofactor">
    <cofactor evidence="2 10">
        <name>Mg(2+)</name>
        <dbReference type="ChEBI" id="CHEBI:18420"/>
    </cofactor>
</comment>
<accession>A0ABY6GQD2</accession>
<dbReference type="EMBL" id="CP103300">
    <property type="protein sequence ID" value="UYM14963.1"/>
    <property type="molecule type" value="Genomic_DNA"/>
</dbReference>
<dbReference type="RefSeq" id="WP_262596730.1">
    <property type="nucleotide sequence ID" value="NZ_CP103300.1"/>
</dbReference>
<dbReference type="Proteomes" id="UP001163255">
    <property type="component" value="Chromosome"/>
</dbReference>
<dbReference type="HAMAP" id="MF_00495">
    <property type="entry name" value="GPH_hydrolase_bact"/>
    <property type="match status" value="1"/>
</dbReference>
<evidence type="ECO:0000256" key="5">
    <source>
        <dbReference type="ARBA" id="ARBA00013078"/>
    </source>
</evidence>
<feature type="active site" description="Nucleophile" evidence="10">
    <location>
        <position position="18"/>
    </location>
</feature>
<evidence type="ECO:0000256" key="2">
    <source>
        <dbReference type="ARBA" id="ARBA00001946"/>
    </source>
</evidence>
<dbReference type="PANTHER" id="PTHR43434:SF1">
    <property type="entry name" value="PHOSPHOGLYCOLATE PHOSPHATASE"/>
    <property type="match status" value="1"/>
</dbReference>
<keyword evidence="6 10" id="KW-0479">Metal-binding</keyword>
<evidence type="ECO:0000256" key="1">
    <source>
        <dbReference type="ARBA" id="ARBA00000830"/>
    </source>
</evidence>
<evidence type="ECO:0000256" key="10">
    <source>
        <dbReference type="HAMAP-Rule" id="MF_00495"/>
    </source>
</evidence>
<evidence type="ECO:0000256" key="7">
    <source>
        <dbReference type="ARBA" id="ARBA00022801"/>
    </source>
</evidence>
<protein>
    <recommendedName>
        <fullName evidence="5 10">Phosphoglycolate phosphatase</fullName>
        <shortName evidence="10">PGP</shortName>
        <shortName evidence="10">PGPase</shortName>
        <ecNumber evidence="5 10">3.1.3.18</ecNumber>
    </recommendedName>
</protein>
<dbReference type="SUPFAM" id="SSF56784">
    <property type="entry name" value="HAD-like"/>
    <property type="match status" value="1"/>
</dbReference>
<evidence type="ECO:0000256" key="4">
    <source>
        <dbReference type="ARBA" id="ARBA00006171"/>
    </source>
</evidence>
<evidence type="ECO:0000313" key="11">
    <source>
        <dbReference type="EMBL" id="UYM14963.1"/>
    </source>
</evidence>
<dbReference type="InterPro" id="IPR037512">
    <property type="entry name" value="PGPase_prok"/>
</dbReference>
<proteinExistence type="inferred from homology"/>
<dbReference type="Pfam" id="PF13419">
    <property type="entry name" value="HAD_2"/>
    <property type="match status" value="1"/>
</dbReference>
<dbReference type="InterPro" id="IPR023214">
    <property type="entry name" value="HAD_sf"/>
</dbReference>
<organism evidence="11 12">
    <name type="scientific">Endozoicomonas euniceicola</name>
    <dbReference type="NCBI Taxonomy" id="1234143"/>
    <lineage>
        <taxon>Bacteria</taxon>
        <taxon>Pseudomonadati</taxon>
        <taxon>Pseudomonadota</taxon>
        <taxon>Gammaproteobacteria</taxon>
        <taxon>Oceanospirillales</taxon>
        <taxon>Endozoicomonadaceae</taxon>
        <taxon>Endozoicomonas</taxon>
    </lineage>
</organism>
<evidence type="ECO:0000256" key="6">
    <source>
        <dbReference type="ARBA" id="ARBA00022723"/>
    </source>
</evidence>
<feature type="binding site" evidence="10">
    <location>
        <position position="20"/>
    </location>
    <ligand>
        <name>Mg(2+)</name>
        <dbReference type="ChEBI" id="CHEBI:18420"/>
    </ligand>
</feature>
<dbReference type="NCBIfam" id="NF009695">
    <property type="entry name" value="PRK13222.1-2"/>
    <property type="match status" value="1"/>
</dbReference>
<comment type="pathway">
    <text evidence="3 10">Organic acid metabolism; glycolate biosynthesis; glycolate from 2-phosphoglycolate: step 1/1.</text>
</comment>
<dbReference type="EC" id="3.1.3.18" evidence="5 10"/>
<dbReference type="NCBIfam" id="TIGR01449">
    <property type="entry name" value="PGP_bact"/>
    <property type="match status" value="1"/>
</dbReference>
<evidence type="ECO:0000256" key="8">
    <source>
        <dbReference type="ARBA" id="ARBA00022842"/>
    </source>
</evidence>
<dbReference type="InterPro" id="IPR041492">
    <property type="entry name" value="HAD_2"/>
</dbReference>
<feature type="binding site" evidence="10">
    <location>
        <position position="18"/>
    </location>
    <ligand>
        <name>Mg(2+)</name>
        <dbReference type="ChEBI" id="CHEBI:18420"/>
    </ligand>
</feature>
<gene>
    <name evidence="11" type="ORF">NX720_19030</name>
</gene>
<comment type="function">
    <text evidence="10">Specifically catalyzes the dephosphorylation of 2-phosphoglycolate. Is involved in the dissimilation of the intracellular 2-phosphoglycolate formed during the DNA repair of 3'-phosphoglycolate ends, a major class of DNA lesions induced by oxidative stress.</text>
</comment>
<sequence length="229" mass="25042">MKLTEFTAGDLPQLIMYDLDGTLVDSIPDLAISIDAMLDDMNLPKAGEDKVRLWVGNGIPSLVKRALVDDMAGDQPGIVSREVFIKAYDNFKHHYAIEVGQHSHLYPGVKDFLQAMADNGVKQAIVTNKSEFFTEKLLQMMGIDQFFEISLGGDSLDEKKPHPLPLLHAIEKTEASQNTALMIGDSSNDIKAARAAGVKVIALPYGYNHGVPIEASNPDLIVPTLDKLL</sequence>
<keyword evidence="9 10" id="KW-0119">Carbohydrate metabolism</keyword>
<dbReference type="NCBIfam" id="TIGR01549">
    <property type="entry name" value="HAD-SF-IA-v1"/>
    <property type="match status" value="1"/>
</dbReference>
<dbReference type="CDD" id="cd16417">
    <property type="entry name" value="HAD_PGPase"/>
    <property type="match status" value="1"/>
</dbReference>
<reference evidence="11" key="1">
    <citation type="submission" date="2022-10" db="EMBL/GenBank/DDBJ databases">
        <title>Completed Genome Sequence of two octocoral isolated bacterium, Endozoicomonas euniceicola EF212T and Endozoicomonas gorgoniicola PS125T.</title>
        <authorList>
            <person name="Chiou Y.-J."/>
            <person name="Chen Y.-H."/>
        </authorList>
    </citation>
    <scope>NUCLEOTIDE SEQUENCE</scope>
    <source>
        <strain evidence="11">EF212</strain>
    </source>
</reference>
<keyword evidence="8 10" id="KW-0460">Magnesium</keyword>
<dbReference type="Gene3D" id="3.40.50.1000">
    <property type="entry name" value="HAD superfamily/HAD-like"/>
    <property type="match status" value="1"/>
</dbReference>
<name>A0ABY6GQD2_9GAMM</name>
<dbReference type="Gene3D" id="1.10.150.240">
    <property type="entry name" value="Putative phosphatase, domain 2"/>
    <property type="match status" value="1"/>
</dbReference>
<dbReference type="InterPro" id="IPR036412">
    <property type="entry name" value="HAD-like_sf"/>
</dbReference>
<feature type="binding site" evidence="10">
    <location>
        <position position="185"/>
    </location>
    <ligand>
        <name>Mg(2+)</name>
        <dbReference type="ChEBI" id="CHEBI:18420"/>
    </ligand>
</feature>
<dbReference type="SFLD" id="SFLDS00003">
    <property type="entry name" value="Haloacid_Dehalogenase"/>
    <property type="match status" value="1"/>
</dbReference>
<evidence type="ECO:0000256" key="3">
    <source>
        <dbReference type="ARBA" id="ARBA00004818"/>
    </source>
</evidence>
<comment type="catalytic activity">
    <reaction evidence="1 10">
        <text>2-phosphoglycolate + H2O = glycolate + phosphate</text>
        <dbReference type="Rhea" id="RHEA:14369"/>
        <dbReference type="ChEBI" id="CHEBI:15377"/>
        <dbReference type="ChEBI" id="CHEBI:29805"/>
        <dbReference type="ChEBI" id="CHEBI:43474"/>
        <dbReference type="ChEBI" id="CHEBI:58033"/>
        <dbReference type="EC" id="3.1.3.18"/>
    </reaction>
</comment>
<evidence type="ECO:0000256" key="9">
    <source>
        <dbReference type="ARBA" id="ARBA00023277"/>
    </source>
</evidence>
<dbReference type="SFLD" id="SFLDG01129">
    <property type="entry name" value="C1.5:_HAD__Beta-PGM__Phosphata"/>
    <property type="match status" value="1"/>
</dbReference>
<keyword evidence="12" id="KW-1185">Reference proteome</keyword>
<comment type="similarity">
    <text evidence="4 10">Belongs to the HAD-like hydrolase superfamily. CbbY/CbbZ/Gph/YieH family.</text>
</comment>
<dbReference type="InterPro" id="IPR023198">
    <property type="entry name" value="PGP-like_dom2"/>
</dbReference>
<dbReference type="PANTHER" id="PTHR43434">
    <property type="entry name" value="PHOSPHOGLYCOLATE PHOSPHATASE"/>
    <property type="match status" value="1"/>
</dbReference>
<keyword evidence="7 10" id="KW-0378">Hydrolase</keyword>
<evidence type="ECO:0000313" key="12">
    <source>
        <dbReference type="Proteomes" id="UP001163255"/>
    </source>
</evidence>
<dbReference type="SFLD" id="SFLDG01135">
    <property type="entry name" value="C1.5.6:_HAD__Beta-PGM__Phospha"/>
    <property type="match status" value="1"/>
</dbReference>
<dbReference type="GO" id="GO:0008967">
    <property type="term" value="F:phosphoglycolate phosphatase activity"/>
    <property type="evidence" value="ECO:0007669"/>
    <property type="project" value="UniProtKB-EC"/>
</dbReference>
<dbReference type="InterPro" id="IPR006439">
    <property type="entry name" value="HAD-SF_hydro_IA"/>
</dbReference>